<evidence type="ECO:0000313" key="2">
    <source>
        <dbReference type="Proteomes" id="UP000316621"/>
    </source>
</evidence>
<dbReference type="EMBL" id="CM010721">
    <property type="protein sequence ID" value="RZC69572.1"/>
    <property type="molecule type" value="Genomic_DNA"/>
</dbReference>
<gene>
    <name evidence="1" type="ORF">C5167_032708</name>
</gene>
<evidence type="ECO:0000313" key="1">
    <source>
        <dbReference type="EMBL" id="RZC69572.1"/>
    </source>
</evidence>
<name>A0A4Y7KB49_PAPSO</name>
<dbReference type="Gramene" id="RZC69572">
    <property type="protein sequence ID" value="RZC69572"/>
    <property type="gene ID" value="C5167_032708"/>
</dbReference>
<protein>
    <submittedName>
        <fullName evidence="1">Uncharacterized protein</fullName>
    </submittedName>
</protein>
<dbReference type="AlphaFoldDB" id="A0A4Y7KB49"/>
<sequence>MSSMAVDVLRRGRKRLDQSISVSISIGDVSGFGENTHISWSIWCWRLCGWTDVTTPWWKMEGIIIVL</sequence>
<dbReference type="Proteomes" id="UP000316621">
    <property type="component" value="Chromosome 7"/>
</dbReference>
<accession>A0A4Y7KB49</accession>
<organism evidence="1 2">
    <name type="scientific">Papaver somniferum</name>
    <name type="common">Opium poppy</name>
    <dbReference type="NCBI Taxonomy" id="3469"/>
    <lineage>
        <taxon>Eukaryota</taxon>
        <taxon>Viridiplantae</taxon>
        <taxon>Streptophyta</taxon>
        <taxon>Embryophyta</taxon>
        <taxon>Tracheophyta</taxon>
        <taxon>Spermatophyta</taxon>
        <taxon>Magnoliopsida</taxon>
        <taxon>Ranunculales</taxon>
        <taxon>Papaveraceae</taxon>
        <taxon>Papaveroideae</taxon>
        <taxon>Papaver</taxon>
    </lineage>
</organism>
<proteinExistence type="predicted"/>
<reference evidence="1 2" key="1">
    <citation type="journal article" date="2018" name="Science">
        <title>The opium poppy genome and morphinan production.</title>
        <authorList>
            <person name="Guo L."/>
            <person name="Winzer T."/>
            <person name="Yang X."/>
            <person name="Li Y."/>
            <person name="Ning Z."/>
            <person name="He Z."/>
            <person name="Teodor R."/>
            <person name="Lu Y."/>
            <person name="Bowser T.A."/>
            <person name="Graham I.A."/>
            <person name="Ye K."/>
        </authorList>
    </citation>
    <scope>NUCLEOTIDE SEQUENCE [LARGE SCALE GENOMIC DNA]</scope>
    <source>
        <strain evidence="2">cv. HN1</strain>
        <tissue evidence="1">Leaves</tissue>
    </source>
</reference>
<keyword evidence="2" id="KW-1185">Reference proteome</keyword>